<proteinExistence type="predicted"/>
<dbReference type="Proteomes" id="UP001211907">
    <property type="component" value="Unassembled WGS sequence"/>
</dbReference>
<name>A0AAD5SS66_9FUNG</name>
<protein>
    <submittedName>
        <fullName evidence="2">Uncharacterized protein</fullName>
    </submittedName>
</protein>
<keyword evidence="3" id="KW-1185">Reference proteome</keyword>
<sequence length="82" mass="9361">MYISSGLLAYTSTKHKVRFTGPLKFMRFIMILMSGPFYMPFLGWLAFTAVDCDSYFDSLDCSSALFWVRAVGTFFAALLYIL</sequence>
<feature type="transmembrane region" description="Helical" evidence="1">
    <location>
        <begin position="25"/>
        <end position="44"/>
    </location>
</feature>
<comment type="caution">
    <text evidence="2">The sequence shown here is derived from an EMBL/GenBank/DDBJ whole genome shotgun (WGS) entry which is preliminary data.</text>
</comment>
<reference evidence="2" key="1">
    <citation type="submission" date="2020-05" db="EMBL/GenBank/DDBJ databases">
        <title>Phylogenomic resolution of chytrid fungi.</title>
        <authorList>
            <person name="Stajich J.E."/>
            <person name="Amses K."/>
            <person name="Simmons R."/>
            <person name="Seto K."/>
            <person name="Myers J."/>
            <person name="Bonds A."/>
            <person name="Quandt C.A."/>
            <person name="Barry K."/>
            <person name="Liu P."/>
            <person name="Grigoriev I."/>
            <person name="Longcore J.E."/>
            <person name="James T.Y."/>
        </authorList>
    </citation>
    <scope>NUCLEOTIDE SEQUENCE</scope>
    <source>
        <strain evidence="2">JEL0513</strain>
    </source>
</reference>
<keyword evidence="1" id="KW-0472">Membrane</keyword>
<organism evidence="2 3">
    <name type="scientific">Physocladia obscura</name>
    <dbReference type="NCBI Taxonomy" id="109957"/>
    <lineage>
        <taxon>Eukaryota</taxon>
        <taxon>Fungi</taxon>
        <taxon>Fungi incertae sedis</taxon>
        <taxon>Chytridiomycota</taxon>
        <taxon>Chytridiomycota incertae sedis</taxon>
        <taxon>Chytridiomycetes</taxon>
        <taxon>Chytridiales</taxon>
        <taxon>Chytriomycetaceae</taxon>
        <taxon>Physocladia</taxon>
    </lineage>
</organism>
<dbReference type="AlphaFoldDB" id="A0AAD5SS66"/>
<feature type="transmembrane region" description="Helical" evidence="1">
    <location>
        <begin position="64"/>
        <end position="81"/>
    </location>
</feature>
<evidence type="ECO:0000256" key="1">
    <source>
        <dbReference type="SAM" id="Phobius"/>
    </source>
</evidence>
<evidence type="ECO:0000313" key="2">
    <source>
        <dbReference type="EMBL" id="KAJ3093042.1"/>
    </source>
</evidence>
<gene>
    <name evidence="2" type="ORF">HK100_006787</name>
</gene>
<keyword evidence="1" id="KW-1133">Transmembrane helix</keyword>
<evidence type="ECO:0000313" key="3">
    <source>
        <dbReference type="Proteomes" id="UP001211907"/>
    </source>
</evidence>
<dbReference type="EMBL" id="JADGJH010003165">
    <property type="protein sequence ID" value="KAJ3093042.1"/>
    <property type="molecule type" value="Genomic_DNA"/>
</dbReference>
<accession>A0AAD5SS66</accession>
<keyword evidence="1" id="KW-0812">Transmembrane</keyword>